<dbReference type="EMBL" id="DWVS01000155">
    <property type="protein sequence ID" value="HJC87601.1"/>
    <property type="molecule type" value="Genomic_DNA"/>
</dbReference>
<dbReference type="Pfam" id="PF12672">
    <property type="entry name" value="DUF3793"/>
    <property type="match status" value="1"/>
</dbReference>
<dbReference type="Proteomes" id="UP000823922">
    <property type="component" value="Unassembled WGS sequence"/>
</dbReference>
<dbReference type="InterPro" id="IPR024523">
    <property type="entry name" value="DUF3793"/>
</dbReference>
<organism evidence="1 2">
    <name type="scientific">Candidatus Eisenbergiella intestinigallinarum</name>
    <dbReference type="NCBI Taxonomy" id="2838549"/>
    <lineage>
        <taxon>Bacteria</taxon>
        <taxon>Bacillati</taxon>
        <taxon>Bacillota</taxon>
        <taxon>Clostridia</taxon>
        <taxon>Lachnospirales</taxon>
        <taxon>Lachnospiraceae</taxon>
        <taxon>Eisenbergiella</taxon>
    </lineage>
</organism>
<proteinExistence type="predicted"/>
<reference evidence="1" key="1">
    <citation type="journal article" date="2021" name="PeerJ">
        <title>Extensive microbial diversity within the chicken gut microbiome revealed by metagenomics and culture.</title>
        <authorList>
            <person name="Gilroy R."/>
            <person name="Ravi A."/>
            <person name="Getino M."/>
            <person name="Pursley I."/>
            <person name="Horton D.L."/>
            <person name="Alikhan N.F."/>
            <person name="Baker D."/>
            <person name="Gharbi K."/>
            <person name="Hall N."/>
            <person name="Watson M."/>
            <person name="Adriaenssens E.M."/>
            <person name="Foster-Nyarko E."/>
            <person name="Jarju S."/>
            <person name="Secka A."/>
            <person name="Antonio M."/>
            <person name="Oren A."/>
            <person name="Chaudhuri R.R."/>
            <person name="La Ragione R."/>
            <person name="Hildebrand F."/>
            <person name="Pallen M.J."/>
        </authorList>
    </citation>
    <scope>NUCLEOTIDE SEQUENCE</scope>
    <source>
        <strain evidence="1">ChiBcec1-1630</strain>
    </source>
</reference>
<accession>A0A9D2QHB8</accession>
<dbReference type="AlphaFoldDB" id="A0A9D2QHB8"/>
<protein>
    <submittedName>
        <fullName evidence="1">DUF3793 family protein</fullName>
    </submittedName>
</protein>
<comment type="caution">
    <text evidence="1">The sequence shown here is derived from an EMBL/GenBank/DDBJ whole genome shotgun (WGS) entry which is preliminary data.</text>
</comment>
<sequence length="207" mass="24539">MPIEEITRYLHTDTRTGRRNLHMMLALHCAPFLKGMKESAMLSLPRNQAVELGRLAAQAGLNWYFLFHEDGKDMVFLYRRDAFHRYLRRPDVERFLAERGYFEKDGSEAFLACRILGELSRRMKRYFDGKDAFPHEVGVLLGYPTEDVEDYIRLEGRDFLFVGYWKVYHNEQQARRLFAAFDDARERTVREVLEGKELHQLCSRYAS</sequence>
<evidence type="ECO:0000313" key="1">
    <source>
        <dbReference type="EMBL" id="HJC87601.1"/>
    </source>
</evidence>
<gene>
    <name evidence="1" type="ORF">H9926_06280</name>
</gene>
<evidence type="ECO:0000313" key="2">
    <source>
        <dbReference type="Proteomes" id="UP000823922"/>
    </source>
</evidence>
<name>A0A9D2QHB8_9FIRM</name>
<reference evidence="1" key="2">
    <citation type="submission" date="2021-04" db="EMBL/GenBank/DDBJ databases">
        <authorList>
            <person name="Gilroy R."/>
        </authorList>
    </citation>
    <scope>NUCLEOTIDE SEQUENCE</scope>
    <source>
        <strain evidence="1">ChiBcec1-1630</strain>
    </source>
</reference>